<dbReference type="AlphaFoldDB" id="A0A381PY07"/>
<accession>A0A381PY07</accession>
<evidence type="ECO:0008006" key="3">
    <source>
        <dbReference type="Google" id="ProtNLM"/>
    </source>
</evidence>
<dbReference type="Pfam" id="PF01436">
    <property type="entry name" value="NHL"/>
    <property type="match status" value="3"/>
</dbReference>
<dbReference type="GO" id="GO:0008270">
    <property type="term" value="F:zinc ion binding"/>
    <property type="evidence" value="ECO:0007669"/>
    <property type="project" value="UniProtKB-KW"/>
</dbReference>
<dbReference type="Pfam" id="PF17170">
    <property type="entry name" value="DUF5128"/>
    <property type="match status" value="1"/>
</dbReference>
<dbReference type="PROSITE" id="PS51125">
    <property type="entry name" value="NHL"/>
    <property type="match status" value="4"/>
</dbReference>
<protein>
    <recommendedName>
        <fullName evidence="3">SMP-30/Gluconolactonase/LRE-like region domain-containing protein</fullName>
    </recommendedName>
</protein>
<sequence>VSTQIKSPGIVVDYVKTIGIVNNGFNGRGFANPYDIIVHNDSRIFILNRCDPARAAAIRVGICTLDEEYLGEFGKGFGTGDGQFVWAVAMALDSQDRIFITDEHSNRVTIYNTDGEYISNWGNSGSGDGELNGPAGIAVDSSGNVFVVDQHNARVQKFTAEGQFIANWGSFGNGEGQFNLPWGAAIDSDDNIYIADWRNDRIQKFTNDGKFLAAFGSTGYGEGQFQRPTGVAVDPEGFIYVADWGNERVQILSADGSFQLILRGEATISKWASEYLASNLEEKAERDISNLIPELPAHLNTPYHISSQTEPYFWGPVSVSLDREGRLYVTETNRHRFQVYQKR</sequence>
<dbReference type="SUPFAM" id="SSF101898">
    <property type="entry name" value="NHL repeat"/>
    <property type="match status" value="1"/>
</dbReference>
<gene>
    <name evidence="2" type="ORF">METZ01_LOCUS24352</name>
</gene>
<organism evidence="2">
    <name type="scientific">marine metagenome</name>
    <dbReference type="NCBI Taxonomy" id="408172"/>
    <lineage>
        <taxon>unclassified sequences</taxon>
        <taxon>metagenomes</taxon>
        <taxon>ecological metagenomes</taxon>
    </lineage>
</organism>
<name>A0A381PY07_9ZZZZ</name>
<keyword evidence="1" id="KW-0677">Repeat</keyword>
<dbReference type="InterPro" id="IPR001258">
    <property type="entry name" value="NHL_repeat"/>
</dbReference>
<evidence type="ECO:0000256" key="1">
    <source>
        <dbReference type="ARBA" id="ARBA00022737"/>
    </source>
</evidence>
<reference evidence="2" key="1">
    <citation type="submission" date="2018-05" db="EMBL/GenBank/DDBJ databases">
        <authorList>
            <person name="Lanie J.A."/>
            <person name="Ng W.-L."/>
            <person name="Kazmierczak K.M."/>
            <person name="Andrzejewski T.M."/>
            <person name="Davidsen T.M."/>
            <person name="Wayne K.J."/>
            <person name="Tettelin H."/>
            <person name="Glass J.I."/>
            <person name="Rusch D."/>
            <person name="Podicherti R."/>
            <person name="Tsui H.-C.T."/>
            <person name="Winkler M.E."/>
        </authorList>
    </citation>
    <scope>NUCLEOTIDE SEQUENCE</scope>
</reference>
<dbReference type="Gene3D" id="2.120.10.30">
    <property type="entry name" value="TolB, C-terminal domain"/>
    <property type="match status" value="2"/>
</dbReference>
<dbReference type="InterPro" id="IPR050952">
    <property type="entry name" value="TRIM-NHL_E3_ligases"/>
</dbReference>
<dbReference type="InterPro" id="IPR011042">
    <property type="entry name" value="6-blade_b-propeller_TolB-like"/>
</dbReference>
<dbReference type="EMBL" id="UINC01001124">
    <property type="protein sequence ID" value="SUZ71498.1"/>
    <property type="molecule type" value="Genomic_DNA"/>
</dbReference>
<dbReference type="PANTHER" id="PTHR24104">
    <property type="entry name" value="E3 UBIQUITIN-PROTEIN LIGASE NHLRC1-RELATED"/>
    <property type="match status" value="1"/>
</dbReference>
<proteinExistence type="predicted"/>
<dbReference type="PANTHER" id="PTHR24104:SF25">
    <property type="entry name" value="PROTEIN LIN-41"/>
    <property type="match status" value="1"/>
</dbReference>
<evidence type="ECO:0000313" key="2">
    <source>
        <dbReference type="EMBL" id="SUZ71498.1"/>
    </source>
</evidence>
<feature type="non-terminal residue" evidence="2">
    <location>
        <position position="1"/>
    </location>
</feature>